<dbReference type="EMBL" id="VXBZ01000680">
    <property type="protein sequence ID" value="NXP44021.1"/>
    <property type="molecule type" value="Genomic_DNA"/>
</dbReference>
<accession>A0A7L2AA41</accession>
<dbReference type="OrthoDB" id="2018507at2759"/>
<dbReference type="CDD" id="cd14037">
    <property type="entry name" value="STKc_NAK_like"/>
    <property type="match status" value="1"/>
</dbReference>
<comment type="caution">
    <text evidence="3">The sequence shown here is derived from an EMBL/GenBank/DDBJ whole genome shotgun (WGS) entry which is preliminary data.</text>
</comment>
<name>A0A7L2AA41_9GRUI</name>
<feature type="compositionally biased region" description="Low complexity" evidence="1">
    <location>
        <begin position="810"/>
        <end position="819"/>
    </location>
</feature>
<feature type="compositionally biased region" description="Low complexity" evidence="1">
    <location>
        <begin position="855"/>
        <end position="873"/>
    </location>
</feature>
<feature type="region of interest" description="Disordered" evidence="1">
    <location>
        <begin position="791"/>
        <end position="823"/>
    </location>
</feature>
<dbReference type="InterPro" id="IPR011009">
    <property type="entry name" value="Kinase-like_dom_sf"/>
</dbReference>
<keyword evidence="3" id="KW-0418">Kinase</keyword>
<feature type="compositionally biased region" description="Basic and acidic residues" evidence="1">
    <location>
        <begin position="606"/>
        <end position="617"/>
    </location>
</feature>
<sequence>MYVNSVPDLNICKREITIMKELSGHKNIVSYLDCAVNSVSDNVWEVLILMEYCRAGQVVNQMNQRLQTGFTESEVMRIFCDTCEAVAQLHQSKTPIVHRDLKVENLLLNDSGNYVLCDFGSATNRYLNPQKDGVNVVEEEIKKYTTLSYRAPEMVNLYGGKPITTKADIWALGCLLYKLCFFSLPFGESQVAICDGSFTIPDHSRYSHSTHCLIRYMLEPDQERRPDIFQVSYFAFKLAKKDCPVSNISNSPVPSTLPEPMTASEAAARKSQIKARITDTVGPTETSIAPRQRPKANASTSASAVLAIQSSATPVKVQVPSEFGNRGQKGTTRLGNGQEVLQSQGTNQHPPQQTRVLQQLQQGDWRLQQLHHLHHQQQQPTVQDAYIQQYQQAMHQQMVQQQLLMQSVYQQQPSQSQYPAMVQQYQQALLQQQILAQQQQQRSQQAQSPEYIPSPQDFSPALISCPGPGAAVDPPCPASRQVSGLPDAEAVAGYPKQSINNPPDMSGWNPFGEDNFSKLTEEELLDREFDLLRSNRLVDRRASSDKSVEPHSAPQKSPPEDPFGSVPFISHPGKAPGATGQHADTSAGSQGSSIGTPAKAGKPSHAFRDPRPGRRPAEGQGTKGGEESESDFESDPPSPKSSEEEEEQEDEEVLQGENGDFNDDNDTEPENLGHRPLLMDSEEEEEEEKQSSDSDSERSKQKRVEGLLSSRFGDDGGSGEVNDPGAPHTPSSEVPRAVAKGSPGQEFDVFGAVPFFTLQPQAREKVDKDLSSPMAFPSLSQEQDDFDVFTKAPFSKKASQHDGQGAGSEPLLSPRSPRSVDVFGCTPFQPSLVPRTGGGAEDLFGLVPFEEITGSQQQQQQKVKQQRSLQKLSSRQRRLKQDVSKSNGKRHHGTPTCTKKASKPSYRTPERARRHRRAGRRDSQSSNEFLTISDSKENISVALADSKDRANPLQADEGLLDPFGAKPFHPPDLLRHAQHQGFGDGRGEHGAVVVAGRARQSSLHGALHGGDGLRTDDFGAVPFTELVVQRAQSQQQQALELDPFGAAPFPAKQ</sequence>
<feature type="region of interest" description="Disordered" evidence="1">
    <location>
        <begin position="853"/>
        <end position="931"/>
    </location>
</feature>
<dbReference type="SMART" id="SM00220">
    <property type="entry name" value="S_TKc"/>
    <property type="match status" value="1"/>
</dbReference>
<dbReference type="GO" id="GO:0004672">
    <property type="term" value="F:protein kinase activity"/>
    <property type="evidence" value="ECO:0007669"/>
    <property type="project" value="InterPro"/>
</dbReference>
<keyword evidence="3" id="KW-0808">Transferase</keyword>
<dbReference type="InterPro" id="IPR028182">
    <property type="entry name" value="BMP2K_C"/>
</dbReference>
<gene>
    <name evidence="3" type="primary">Bmp2k</name>
    <name evidence="3" type="ORF">HELFUL_R01140</name>
</gene>
<evidence type="ECO:0000259" key="2">
    <source>
        <dbReference type="PROSITE" id="PS50011"/>
    </source>
</evidence>
<feature type="region of interest" description="Disordered" evidence="1">
    <location>
        <begin position="251"/>
        <end position="302"/>
    </location>
</feature>
<organism evidence="3 4">
    <name type="scientific">Heliornis fulica</name>
    <name type="common">sungrebe</name>
    <dbReference type="NCBI Taxonomy" id="54369"/>
    <lineage>
        <taxon>Eukaryota</taxon>
        <taxon>Metazoa</taxon>
        <taxon>Chordata</taxon>
        <taxon>Craniata</taxon>
        <taxon>Vertebrata</taxon>
        <taxon>Euteleostomi</taxon>
        <taxon>Archelosauria</taxon>
        <taxon>Archosauria</taxon>
        <taxon>Dinosauria</taxon>
        <taxon>Saurischia</taxon>
        <taxon>Theropoda</taxon>
        <taxon>Coelurosauria</taxon>
        <taxon>Aves</taxon>
        <taxon>Neognathae</taxon>
        <taxon>Neoaves</taxon>
        <taxon>Gruiformes</taxon>
        <taxon>Heliornithidae</taxon>
        <taxon>Heliornis</taxon>
    </lineage>
</organism>
<reference evidence="3 4" key="1">
    <citation type="submission" date="2019-09" db="EMBL/GenBank/DDBJ databases">
        <title>Bird 10,000 Genomes (B10K) Project - Family phase.</title>
        <authorList>
            <person name="Zhang G."/>
        </authorList>
    </citation>
    <scope>NUCLEOTIDE SEQUENCE [LARGE SCALE GENOMIC DNA]</scope>
    <source>
        <strain evidence="3">B10K-DU-001-55</strain>
        <tissue evidence="3">Muscle</tissue>
    </source>
</reference>
<feature type="compositionally biased region" description="Basic and acidic residues" evidence="1">
    <location>
        <begin position="540"/>
        <end position="549"/>
    </location>
</feature>
<feature type="compositionally biased region" description="Basic and acidic residues" evidence="1">
    <location>
        <begin position="689"/>
        <end position="705"/>
    </location>
</feature>
<feature type="compositionally biased region" description="Acidic residues" evidence="1">
    <location>
        <begin position="643"/>
        <end position="669"/>
    </location>
</feature>
<dbReference type="InterPro" id="IPR051744">
    <property type="entry name" value="AP2_assoc_SerThr_kinase"/>
</dbReference>
<dbReference type="SUPFAM" id="SSF56112">
    <property type="entry name" value="Protein kinase-like (PK-like)"/>
    <property type="match status" value="1"/>
</dbReference>
<dbReference type="Pfam" id="PF15282">
    <property type="entry name" value="BMP2K_C"/>
    <property type="match status" value="1"/>
</dbReference>
<feature type="non-terminal residue" evidence="3">
    <location>
        <position position="1"/>
    </location>
</feature>
<evidence type="ECO:0000313" key="3">
    <source>
        <dbReference type="EMBL" id="NXP44021.1"/>
    </source>
</evidence>
<evidence type="ECO:0000256" key="1">
    <source>
        <dbReference type="SAM" id="MobiDB-lite"/>
    </source>
</evidence>
<evidence type="ECO:0000313" key="4">
    <source>
        <dbReference type="Proteomes" id="UP000590868"/>
    </source>
</evidence>
<dbReference type="Pfam" id="PF00069">
    <property type="entry name" value="Pkinase"/>
    <property type="match status" value="1"/>
</dbReference>
<dbReference type="AlphaFoldDB" id="A0A7L2AA41"/>
<protein>
    <submittedName>
        <fullName evidence="3">BMP2K kinase</fullName>
    </submittedName>
</protein>
<dbReference type="InterPro" id="IPR008271">
    <property type="entry name" value="Ser/Thr_kinase_AS"/>
</dbReference>
<feature type="compositionally biased region" description="Polar residues" evidence="1">
    <location>
        <begin position="582"/>
        <end position="595"/>
    </location>
</feature>
<dbReference type="GO" id="GO:0005524">
    <property type="term" value="F:ATP binding"/>
    <property type="evidence" value="ECO:0007669"/>
    <property type="project" value="InterPro"/>
</dbReference>
<feature type="non-terminal residue" evidence="3">
    <location>
        <position position="1053"/>
    </location>
</feature>
<dbReference type="InterPro" id="IPR000719">
    <property type="entry name" value="Prot_kinase_dom"/>
</dbReference>
<feature type="region of interest" description="Disordered" evidence="1">
    <location>
        <begin position="540"/>
        <end position="745"/>
    </location>
</feature>
<feature type="region of interest" description="Disordered" evidence="1">
    <location>
        <begin position="440"/>
        <end position="514"/>
    </location>
</feature>
<dbReference type="PANTHER" id="PTHR47907:SF4">
    <property type="entry name" value="BMP-2-INDUCIBLE PROTEIN KINASE ISOFORM X1"/>
    <property type="match status" value="1"/>
</dbReference>
<keyword evidence="4" id="KW-1185">Reference proteome</keyword>
<dbReference type="PANTHER" id="PTHR47907">
    <property type="entry name" value="PROTEIN KINASE DOMAIN-CONTAINING PROTEIN"/>
    <property type="match status" value="1"/>
</dbReference>
<dbReference type="PROSITE" id="PS00108">
    <property type="entry name" value="PROTEIN_KINASE_ST"/>
    <property type="match status" value="1"/>
</dbReference>
<proteinExistence type="predicted"/>
<feature type="domain" description="Protein kinase" evidence="2">
    <location>
        <begin position="1"/>
        <end position="236"/>
    </location>
</feature>
<dbReference type="PROSITE" id="PS50011">
    <property type="entry name" value="PROTEIN_KINASE_DOM"/>
    <property type="match status" value="1"/>
</dbReference>
<feature type="region of interest" description="Disordered" evidence="1">
    <location>
        <begin position="1032"/>
        <end position="1053"/>
    </location>
</feature>
<dbReference type="Proteomes" id="UP000590868">
    <property type="component" value="Unassembled WGS sequence"/>
</dbReference>
<dbReference type="Gene3D" id="1.10.510.10">
    <property type="entry name" value="Transferase(Phosphotransferase) domain 1"/>
    <property type="match status" value="1"/>
</dbReference>